<dbReference type="Pfam" id="PF00825">
    <property type="entry name" value="Ribonuclease_P"/>
    <property type="match status" value="1"/>
</dbReference>
<dbReference type="EMBL" id="BSNK01000002">
    <property type="protein sequence ID" value="GLQ24167.1"/>
    <property type="molecule type" value="Genomic_DNA"/>
</dbReference>
<evidence type="ECO:0000256" key="9">
    <source>
        <dbReference type="SAM" id="MobiDB-lite"/>
    </source>
</evidence>
<comment type="similarity">
    <text evidence="7">Belongs to the RnpA family.</text>
</comment>
<dbReference type="Gene3D" id="3.30.230.10">
    <property type="match status" value="1"/>
</dbReference>
<dbReference type="InterPro" id="IPR000100">
    <property type="entry name" value="RNase_P"/>
</dbReference>
<dbReference type="HAMAP" id="MF_00227">
    <property type="entry name" value="RNase_P"/>
    <property type="match status" value="1"/>
</dbReference>
<dbReference type="NCBIfam" id="TIGR00188">
    <property type="entry name" value="rnpA"/>
    <property type="match status" value="1"/>
</dbReference>
<comment type="function">
    <text evidence="1 7">RNaseP catalyzes the removal of the 5'-leader sequence from pre-tRNA to produce the mature 5'-terminus. It can also cleave other RNA substrates such as 4.5S RNA. The protein component plays an auxiliary but essential role in vivo by binding to the 5'-leader sequence and broadening the substrate specificity of the ribozyme.</text>
</comment>
<evidence type="ECO:0000256" key="6">
    <source>
        <dbReference type="ARBA" id="ARBA00022884"/>
    </source>
</evidence>
<keyword evidence="4 7" id="KW-0255">Endonuclease</keyword>
<reference evidence="10" key="1">
    <citation type="journal article" date="2014" name="Int. J. Syst. Evol. Microbiol.">
        <title>Complete genome of a new Firmicutes species belonging to the dominant human colonic microbiota ('Ruminococcus bicirculans') reveals two chromosomes and a selective capacity to utilize plant glucans.</title>
        <authorList>
            <consortium name="NISC Comparative Sequencing Program"/>
            <person name="Wegmann U."/>
            <person name="Louis P."/>
            <person name="Goesmann A."/>
            <person name="Henrissat B."/>
            <person name="Duncan S.H."/>
            <person name="Flint H.J."/>
        </authorList>
    </citation>
    <scope>NUCLEOTIDE SEQUENCE</scope>
    <source>
        <strain evidence="10">NBRC 108219</strain>
    </source>
</reference>
<keyword evidence="2 7" id="KW-0819">tRNA processing</keyword>
<evidence type="ECO:0000256" key="4">
    <source>
        <dbReference type="ARBA" id="ARBA00022759"/>
    </source>
</evidence>
<evidence type="ECO:0000256" key="8">
    <source>
        <dbReference type="NCBIfam" id="TIGR00188"/>
    </source>
</evidence>
<dbReference type="EC" id="3.1.26.5" evidence="7 8"/>
<feature type="compositionally biased region" description="Polar residues" evidence="9">
    <location>
        <begin position="112"/>
        <end position="124"/>
    </location>
</feature>
<comment type="catalytic activity">
    <reaction evidence="7">
        <text>Endonucleolytic cleavage of RNA, removing 5'-extranucleotides from tRNA precursor.</text>
        <dbReference type="EC" id="3.1.26.5"/>
    </reaction>
</comment>
<evidence type="ECO:0000256" key="2">
    <source>
        <dbReference type="ARBA" id="ARBA00022694"/>
    </source>
</evidence>
<evidence type="ECO:0000256" key="3">
    <source>
        <dbReference type="ARBA" id="ARBA00022722"/>
    </source>
</evidence>
<dbReference type="PANTHER" id="PTHR33992">
    <property type="entry name" value="RIBONUCLEASE P PROTEIN COMPONENT"/>
    <property type="match status" value="1"/>
</dbReference>
<name>A0ABQ5VAZ2_9PROT</name>
<proteinExistence type="inferred from homology"/>
<keyword evidence="5 7" id="KW-0378">Hydrolase</keyword>
<protein>
    <recommendedName>
        <fullName evidence="7 8">Ribonuclease P protein component</fullName>
        <shortName evidence="7">RNase P protein</shortName>
        <shortName evidence="7">RNaseP protein</shortName>
        <ecNumber evidence="7 8">3.1.26.5</ecNumber>
    </recommendedName>
    <alternativeName>
        <fullName evidence="7">Protein C5</fullName>
    </alternativeName>
</protein>
<dbReference type="RefSeq" id="WP_284390327.1">
    <property type="nucleotide sequence ID" value="NZ_BSNK01000002.1"/>
</dbReference>
<sequence>MTQSEIKKLGTLKQRSEFLHVREGDYAARGAIVVQCRANPDHQTIRYGVTATKRIGNAVIRNRAKRRLREVARQLLPSLGRPGHDYVLIARDKTPVRDWDQLLQDGRRALQSVLQSAPSPGQSPDQHRTQT</sequence>
<dbReference type="InterPro" id="IPR020568">
    <property type="entry name" value="Ribosomal_Su5_D2-typ_SF"/>
</dbReference>
<keyword evidence="6 7" id="KW-0694">RNA-binding</keyword>
<dbReference type="PROSITE" id="PS00648">
    <property type="entry name" value="RIBONUCLEASE_P"/>
    <property type="match status" value="1"/>
</dbReference>
<evidence type="ECO:0000313" key="11">
    <source>
        <dbReference type="Proteomes" id="UP001161391"/>
    </source>
</evidence>
<dbReference type="SUPFAM" id="SSF54211">
    <property type="entry name" value="Ribosomal protein S5 domain 2-like"/>
    <property type="match status" value="1"/>
</dbReference>
<keyword evidence="3 7" id="KW-0540">Nuclease</keyword>
<gene>
    <name evidence="7" type="primary">rnpA</name>
    <name evidence="10" type="ORF">GCM10007853_20410</name>
</gene>
<feature type="region of interest" description="Disordered" evidence="9">
    <location>
        <begin position="112"/>
        <end position="131"/>
    </location>
</feature>
<dbReference type="PANTHER" id="PTHR33992:SF1">
    <property type="entry name" value="RIBONUCLEASE P PROTEIN COMPONENT"/>
    <property type="match status" value="1"/>
</dbReference>
<evidence type="ECO:0000256" key="7">
    <source>
        <dbReference type="HAMAP-Rule" id="MF_00227"/>
    </source>
</evidence>
<dbReference type="InterPro" id="IPR020539">
    <property type="entry name" value="RNase_P_CS"/>
</dbReference>
<comment type="caution">
    <text evidence="10">The sequence shown here is derived from an EMBL/GenBank/DDBJ whole genome shotgun (WGS) entry which is preliminary data.</text>
</comment>
<dbReference type="InterPro" id="IPR014721">
    <property type="entry name" value="Ribsml_uS5_D2-typ_fold_subgr"/>
</dbReference>
<dbReference type="Proteomes" id="UP001161391">
    <property type="component" value="Unassembled WGS sequence"/>
</dbReference>
<organism evidence="10 11">
    <name type="scientific">Algimonas ampicilliniresistens</name>
    <dbReference type="NCBI Taxonomy" id="1298735"/>
    <lineage>
        <taxon>Bacteria</taxon>
        <taxon>Pseudomonadati</taxon>
        <taxon>Pseudomonadota</taxon>
        <taxon>Alphaproteobacteria</taxon>
        <taxon>Maricaulales</taxon>
        <taxon>Robiginitomaculaceae</taxon>
        <taxon>Algimonas</taxon>
    </lineage>
</organism>
<keyword evidence="11" id="KW-1185">Reference proteome</keyword>
<evidence type="ECO:0000256" key="1">
    <source>
        <dbReference type="ARBA" id="ARBA00002663"/>
    </source>
</evidence>
<comment type="subunit">
    <text evidence="7">Consists of a catalytic RNA component (M1 or rnpB) and a protein subunit.</text>
</comment>
<reference evidence="10" key="2">
    <citation type="submission" date="2023-01" db="EMBL/GenBank/DDBJ databases">
        <title>Draft genome sequence of Algimonas ampicilliniresistens strain NBRC 108219.</title>
        <authorList>
            <person name="Sun Q."/>
            <person name="Mori K."/>
        </authorList>
    </citation>
    <scope>NUCLEOTIDE SEQUENCE</scope>
    <source>
        <strain evidence="10">NBRC 108219</strain>
    </source>
</reference>
<evidence type="ECO:0000256" key="5">
    <source>
        <dbReference type="ARBA" id="ARBA00022801"/>
    </source>
</evidence>
<evidence type="ECO:0000313" key="10">
    <source>
        <dbReference type="EMBL" id="GLQ24167.1"/>
    </source>
</evidence>
<accession>A0ABQ5VAZ2</accession>